<gene>
    <name evidence="3" type="ORF">RXV94_01750</name>
</gene>
<feature type="chain" id="PRO_5046236240" evidence="1">
    <location>
        <begin position="22"/>
        <end position="256"/>
    </location>
</feature>
<accession>A0ABU3U440</accession>
<evidence type="ECO:0000256" key="1">
    <source>
        <dbReference type="SAM" id="SignalP"/>
    </source>
</evidence>
<dbReference type="InterPro" id="IPR038670">
    <property type="entry name" value="HslJ-like_sf"/>
</dbReference>
<sequence>MKFSLLLCILFSLKSCGNTSAITSMQENTMQQLSGNYSVTKLINNDTLMITPDINFDASDNRVSGFSGCNRFNGSYTIDGNNITFGPLASTKMMCREEANTIEHNMFDTLSQVNSFSLQNNILTLFKDKDVLLTAKQDNSYIIEYTAVSRGVYQQVIVKDSIVSFQKNRTSKPISKTCNENEWNKITANIETIQLSSISKLEAPSKAHQYDGAALANLKITYQGKDYQTQTFDHGNPPNEIAPLVKEILSIAQNIE</sequence>
<dbReference type="RefSeq" id="WP_316660645.1">
    <property type="nucleotide sequence ID" value="NZ_JAWHTF010000001.1"/>
</dbReference>
<evidence type="ECO:0000313" key="3">
    <source>
        <dbReference type="EMBL" id="MDU8884865.1"/>
    </source>
</evidence>
<protein>
    <submittedName>
        <fullName evidence="3">META domain-containing protein</fullName>
    </submittedName>
</protein>
<organism evidence="3 4">
    <name type="scientific">Gilvirhabdus luticola</name>
    <dbReference type="NCBI Taxonomy" id="3079858"/>
    <lineage>
        <taxon>Bacteria</taxon>
        <taxon>Pseudomonadati</taxon>
        <taxon>Bacteroidota</taxon>
        <taxon>Flavobacteriia</taxon>
        <taxon>Flavobacteriales</taxon>
        <taxon>Flavobacteriaceae</taxon>
        <taxon>Gilvirhabdus</taxon>
    </lineage>
</organism>
<comment type="caution">
    <text evidence="3">The sequence shown here is derived from an EMBL/GenBank/DDBJ whole genome shotgun (WGS) entry which is preliminary data.</text>
</comment>
<dbReference type="EMBL" id="JAWHTF010000001">
    <property type="protein sequence ID" value="MDU8884865.1"/>
    <property type="molecule type" value="Genomic_DNA"/>
</dbReference>
<name>A0ABU3U440_9FLAO</name>
<dbReference type="PANTHER" id="PTHR35535">
    <property type="entry name" value="HEAT SHOCK PROTEIN HSLJ"/>
    <property type="match status" value="1"/>
</dbReference>
<proteinExistence type="predicted"/>
<dbReference type="PANTHER" id="PTHR35535:SF1">
    <property type="entry name" value="HEAT SHOCK PROTEIN HSLJ"/>
    <property type="match status" value="1"/>
</dbReference>
<feature type="signal peptide" evidence="1">
    <location>
        <begin position="1"/>
        <end position="21"/>
    </location>
</feature>
<reference evidence="3 4" key="1">
    <citation type="submission" date="2023-10" db="EMBL/GenBank/DDBJ databases">
        <title>Marimonas sp. nov. isolated from tidal mud flat.</title>
        <authorList>
            <person name="Jaincy N.J."/>
            <person name="Srinivasan S."/>
            <person name="Lee S.-S."/>
        </authorList>
    </citation>
    <scope>NUCLEOTIDE SEQUENCE [LARGE SCALE GENOMIC DNA]</scope>
    <source>
        <strain evidence="3 4">MJ-SS3</strain>
    </source>
</reference>
<keyword evidence="1" id="KW-0732">Signal</keyword>
<feature type="domain" description="DUF306" evidence="2">
    <location>
        <begin position="33"/>
        <end position="134"/>
    </location>
</feature>
<dbReference type="Pfam" id="PF03724">
    <property type="entry name" value="META"/>
    <property type="match status" value="1"/>
</dbReference>
<dbReference type="Gene3D" id="2.40.128.270">
    <property type="match status" value="1"/>
</dbReference>
<dbReference type="Proteomes" id="UP001268651">
    <property type="component" value="Unassembled WGS sequence"/>
</dbReference>
<keyword evidence="4" id="KW-1185">Reference proteome</keyword>
<dbReference type="InterPro" id="IPR005184">
    <property type="entry name" value="DUF306_Meta_HslJ"/>
</dbReference>
<evidence type="ECO:0000313" key="4">
    <source>
        <dbReference type="Proteomes" id="UP001268651"/>
    </source>
</evidence>
<evidence type="ECO:0000259" key="2">
    <source>
        <dbReference type="Pfam" id="PF03724"/>
    </source>
</evidence>
<dbReference type="InterPro" id="IPR053147">
    <property type="entry name" value="Hsp_HslJ-like"/>
</dbReference>